<gene>
    <name evidence="6" type="ORF">EP51_40350</name>
</gene>
<evidence type="ECO:0000256" key="5">
    <source>
        <dbReference type="SAM" id="Phobius"/>
    </source>
</evidence>
<evidence type="ECO:0000256" key="4">
    <source>
        <dbReference type="ARBA" id="ARBA00023136"/>
    </source>
</evidence>
<evidence type="ECO:0000313" key="6">
    <source>
        <dbReference type="EMBL" id="AII10519.1"/>
    </source>
</evidence>
<dbReference type="Pfam" id="PF04279">
    <property type="entry name" value="IspA"/>
    <property type="match status" value="1"/>
</dbReference>
<feature type="transmembrane region" description="Helical" evidence="5">
    <location>
        <begin position="119"/>
        <end position="142"/>
    </location>
</feature>
<keyword evidence="3 5" id="KW-1133">Transmembrane helix</keyword>
<organism evidence="6 7">
    <name type="scientific">Rhodococcus opacus</name>
    <name type="common">Nocardia opaca</name>
    <dbReference type="NCBI Taxonomy" id="37919"/>
    <lineage>
        <taxon>Bacteria</taxon>
        <taxon>Bacillati</taxon>
        <taxon>Actinomycetota</taxon>
        <taxon>Actinomycetes</taxon>
        <taxon>Mycobacteriales</taxon>
        <taxon>Nocardiaceae</taxon>
        <taxon>Rhodococcus</taxon>
    </lineage>
</organism>
<feature type="transmembrane region" description="Helical" evidence="5">
    <location>
        <begin position="81"/>
        <end position="98"/>
    </location>
</feature>
<dbReference type="Proteomes" id="UP000028488">
    <property type="component" value="Plasmid pPDG1"/>
</dbReference>
<protein>
    <submittedName>
        <fullName evidence="6">Intracellular septation protein</fullName>
    </submittedName>
</protein>
<evidence type="ECO:0000256" key="2">
    <source>
        <dbReference type="ARBA" id="ARBA00022692"/>
    </source>
</evidence>
<feature type="transmembrane region" description="Helical" evidence="5">
    <location>
        <begin position="148"/>
        <end position="169"/>
    </location>
</feature>
<geneLocation type="plasmid" evidence="6 7">
    <name>pPDG1</name>
</geneLocation>
<dbReference type="HAMAP" id="MF_00189">
    <property type="entry name" value="YciB"/>
    <property type="match status" value="1"/>
</dbReference>
<dbReference type="InterPro" id="IPR006008">
    <property type="entry name" value="YciB"/>
</dbReference>
<feature type="transmembrane region" description="Helical" evidence="5">
    <location>
        <begin position="51"/>
        <end position="69"/>
    </location>
</feature>
<proteinExistence type="inferred from homology"/>
<reference evidence="6 7" key="1">
    <citation type="submission" date="2014-07" db="EMBL/GenBank/DDBJ databases">
        <title>Genome Sequence of Rhodococcus opacus Strain R7, a Biodegrader of Mono- and Polycyclic Aromatic Hydrocarbons.</title>
        <authorList>
            <person name="Di Gennaro P."/>
            <person name="Zampolli J."/>
            <person name="Presti I."/>
            <person name="Cappelletti M."/>
            <person name="D'Ursi P."/>
            <person name="Orro A."/>
            <person name="Mezzelani A."/>
            <person name="Milanesi L."/>
        </authorList>
    </citation>
    <scope>NUCLEOTIDE SEQUENCE [LARGE SCALE GENOMIC DNA]</scope>
    <source>
        <strain evidence="6 7">R7</strain>
        <plasmid evidence="6">pPDG1</plasmid>
    </source>
</reference>
<name>A0A076F3Z8_RHOOP</name>
<keyword evidence="6" id="KW-0614">Plasmid</keyword>
<keyword evidence="1" id="KW-1003">Cell membrane</keyword>
<keyword evidence="4 5" id="KW-0472">Membrane</keyword>
<keyword evidence="2 5" id="KW-0812">Transmembrane</keyword>
<evidence type="ECO:0000256" key="1">
    <source>
        <dbReference type="ARBA" id="ARBA00022475"/>
    </source>
</evidence>
<accession>A0A076F3Z8</accession>
<dbReference type="PANTHER" id="PTHR36917">
    <property type="entry name" value="INTRACELLULAR SEPTATION PROTEIN A-RELATED"/>
    <property type="match status" value="1"/>
</dbReference>
<feature type="transmembrane region" description="Helical" evidence="5">
    <location>
        <begin position="20"/>
        <end position="39"/>
    </location>
</feature>
<sequence>MWRVFYNATLVVAFMATYKTAGIFAATVVVMAGVVGEIIVTLARRQRVDKLQWTGLCLVLALGGSTLLFHNETFIKWRPTGVYWLIAGAFLTSLMVAKRDPVRAIIGRWVSAPDAVWRFLSWSWFVALVAVGAVNIVVAYTMSTDTWVNWRVFVAPGSLLALAVAQATWHRNYILTAWRDHQSEEAM</sequence>
<dbReference type="PANTHER" id="PTHR36917:SF1">
    <property type="entry name" value="INNER MEMBRANE-SPANNING PROTEIN YCIB"/>
    <property type="match status" value="1"/>
</dbReference>
<evidence type="ECO:0000313" key="7">
    <source>
        <dbReference type="Proteomes" id="UP000028488"/>
    </source>
</evidence>
<dbReference type="EMBL" id="CP008948">
    <property type="protein sequence ID" value="AII10519.1"/>
    <property type="molecule type" value="Genomic_DNA"/>
</dbReference>
<evidence type="ECO:0000256" key="3">
    <source>
        <dbReference type="ARBA" id="ARBA00022989"/>
    </source>
</evidence>
<dbReference type="GO" id="GO:0005886">
    <property type="term" value="C:plasma membrane"/>
    <property type="evidence" value="ECO:0007669"/>
    <property type="project" value="TreeGrafter"/>
</dbReference>
<dbReference type="AlphaFoldDB" id="A0A076F3Z8"/>